<protein>
    <submittedName>
        <fullName evidence="5">Glycerate kinase</fullName>
    </submittedName>
</protein>
<dbReference type="Proteomes" id="UP000323221">
    <property type="component" value="Unassembled WGS sequence"/>
</dbReference>
<dbReference type="PANTHER" id="PTHR21599">
    <property type="entry name" value="GLYCERATE KINASE"/>
    <property type="match status" value="1"/>
</dbReference>
<dbReference type="NCBIfam" id="TIGR00045">
    <property type="entry name" value="glycerate kinase"/>
    <property type="match status" value="1"/>
</dbReference>
<dbReference type="SUPFAM" id="SSF110738">
    <property type="entry name" value="Glycerate kinase I"/>
    <property type="match status" value="1"/>
</dbReference>
<reference evidence="5 6" key="1">
    <citation type="submission" date="2019-08" db="EMBL/GenBank/DDBJ databases">
        <title>Agrococcus lahaulensis sp. nov., isolated from a cold desert of the Indian Himalayas.</title>
        <authorList>
            <person name="Qu J.H."/>
        </authorList>
    </citation>
    <scope>NUCLEOTIDE SEQUENCE [LARGE SCALE GENOMIC DNA]</scope>
    <source>
        <strain evidence="5 6">NS18</strain>
    </source>
</reference>
<dbReference type="PANTHER" id="PTHR21599:SF0">
    <property type="entry name" value="GLYCERATE KINASE"/>
    <property type="match status" value="1"/>
</dbReference>
<dbReference type="InterPro" id="IPR004381">
    <property type="entry name" value="Glycerate_kinase"/>
</dbReference>
<sequence length="387" mass="37641">MTAAQPRAVVAFDAFKGSLTALEACEAAARGIRSVVPGAEVVLVPMADGGEGSLDALLARGGDEVVTETVDAIGRPASARWALDGRSAVIELAQAAGLPQVEDAPLQPLAASTAGLGRVVLDALDRGASELTLLLGGSATSDGGAGLLTALGARLTDASGRPVQPGGGGLAALEHLDVSGVDPRALAARWRFVTDVDAPLTGPRGAAAVFGPQKGAGPDDVRALDAALERFARIGAEALGVDAASIIDVPGSGAAGGVASVLRALTGGDVVAGGAWFAELAGLEAAVADADLVLTGEGRFDGQSAGGKVVSVVHAAAERHGVPLCVLAGSVDADAAAAMGVPALSIAAGPATLDALQRDAGDLLAAAAASVARLALGAARLGVTDAR</sequence>
<comment type="similarity">
    <text evidence="1 4">Belongs to the glycerate kinase type-1 family.</text>
</comment>
<dbReference type="Gene3D" id="3.90.1510.10">
    <property type="entry name" value="Glycerate kinase, domain 2"/>
    <property type="match status" value="1"/>
</dbReference>
<evidence type="ECO:0000313" key="5">
    <source>
        <dbReference type="EMBL" id="KAA6431332.1"/>
    </source>
</evidence>
<evidence type="ECO:0000313" key="6">
    <source>
        <dbReference type="Proteomes" id="UP000323221"/>
    </source>
</evidence>
<dbReference type="Gene3D" id="3.40.50.10350">
    <property type="entry name" value="Glycerate kinase, domain 1"/>
    <property type="match status" value="1"/>
</dbReference>
<evidence type="ECO:0000256" key="3">
    <source>
        <dbReference type="ARBA" id="ARBA00022777"/>
    </source>
</evidence>
<dbReference type="AlphaFoldDB" id="A0A5M8Q9U9"/>
<comment type="caution">
    <text evidence="5">The sequence shown here is derived from an EMBL/GenBank/DDBJ whole genome shotgun (WGS) entry which is preliminary data.</text>
</comment>
<dbReference type="EMBL" id="VOIR01000016">
    <property type="protein sequence ID" value="KAA6431332.1"/>
    <property type="molecule type" value="Genomic_DNA"/>
</dbReference>
<dbReference type="GO" id="GO:0031388">
    <property type="term" value="P:organic acid phosphorylation"/>
    <property type="evidence" value="ECO:0007669"/>
    <property type="project" value="UniProtKB-UniRule"/>
</dbReference>
<dbReference type="InterPro" id="IPR036129">
    <property type="entry name" value="Glycerate_kinase_sf"/>
</dbReference>
<dbReference type="Pfam" id="PF02595">
    <property type="entry name" value="Gly_kinase"/>
    <property type="match status" value="1"/>
</dbReference>
<dbReference type="PIRSF" id="PIRSF006078">
    <property type="entry name" value="GlxK"/>
    <property type="match status" value="1"/>
</dbReference>
<dbReference type="RefSeq" id="WP_146357600.1">
    <property type="nucleotide sequence ID" value="NZ_VOIR01000016.1"/>
</dbReference>
<keyword evidence="3 4" id="KW-0418">Kinase</keyword>
<keyword evidence="6" id="KW-1185">Reference proteome</keyword>
<keyword evidence="2 4" id="KW-0808">Transferase</keyword>
<dbReference type="OrthoDB" id="9774290at2"/>
<evidence type="ECO:0000256" key="1">
    <source>
        <dbReference type="ARBA" id="ARBA00006284"/>
    </source>
</evidence>
<organism evidence="5 6">
    <name type="scientific">Agrococcus sediminis</name>
    <dbReference type="NCBI Taxonomy" id="2599924"/>
    <lineage>
        <taxon>Bacteria</taxon>
        <taxon>Bacillati</taxon>
        <taxon>Actinomycetota</taxon>
        <taxon>Actinomycetes</taxon>
        <taxon>Micrococcales</taxon>
        <taxon>Microbacteriaceae</taxon>
        <taxon>Agrococcus</taxon>
    </lineage>
</organism>
<evidence type="ECO:0000256" key="2">
    <source>
        <dbReference type="ARBA" id="ARBA00022679"/>
    </source>
</evidence>
<proteinExistence type="inferred from homology"/>
<dbReference type="GO" id="GO:0008887">
    <property type="term" value="F:glycerate kinase activity"/>
    <property type="evidence" value="ECO:0007669"/>
    <property type="project" value="UniProtKB-UniRule"/>
</dbReference>
<name>A0A5M8Q9U9_9MICO</name>
<accession>A0A5M8Q9U9</accession>
<dbReference type="InterPro" id="IPR018193">
    <property type="entry name" value="Glyc_kinase_flavodox-like_fold"/>
</dbReference>
<gene>
    <name evidence="5" type="ORF">FQ330_11255</name>
</gene>
<dbReference type="InterPro" id="IPR018197">
    <property type="entry name" value="Glycerate_kinase_RE-like"/>
</dbReference>
<evidence type="ECO:0000256" key="4">
    <source>
        <dbReference type="PIRNR" id="PIRNR006078"/>
    </source>
</evidence>